<feature type="transmembrane region" description="Helical" evidence="6">
    <location>
        <begin position="353"/>
        <end position="373"/>
    </location>
</feature>
<organism evidence="8 9">
    <name type="scientific">Pseudonocardia adelaidensis</name>
    <dbReference type="NCBI Taxonomy" id="648754"/>
    <lineage>
        <taxon>Bacteria</taxon>
        <taxon>Bacillati</taxon>
        <taxon>Actinomycetota</taxon>
        <taxon>Actinomycetes</taxon>
        <taxon>Pseudonocardiales</taxon>
        <taxon>Pseudonocardiaceae</taxon>
        <taxon>Pseudonocardia</taxon>
    </lineage>
</organism>
<feature type="transmembrane region" description="Helical" evidence="6">
    <location>
        <begin position="379"/>
        <end position="404"/>
    </location>
</feature>
<feature type="transmembrane region" description="Helical" evidence="6">
    <location>
        <begin position="53"/>
        <end position="72"/>
    </location>
</feature>
<accession>A0ABP9N9Z1</accession>
<evidence type="ECO:0000313" key="9">
    <source>
        <dbReference type="Proteomes" id="UP001500804"/>
    </source>
</evidence>
<evidence type="ECO:0000256" key="2">
    <source>
        <dbReference type="ARBA" id="ARBA00022448"/>
    </source>
</evidence>
<keyword evidence="9" id="KW-1185">Reference proteome</keyword>
<dbReference type="PANTHER" id="PTHR42718:SF9">
    <property type="entry name" value="MAJOR FACILITATOR SUPERFAMILY MULTIDRUG TRANSPORTER MFSC"/>
    <property type="match status" value="1"/>
</dbReference>
<dbReference type="PANTHER" id="PTHR42718">
    <property type="entry name" value="MAJOR FACILITATOR SUPERFAMILY MULTIDRUG TRANSPORTER MFSC"/>
    <property type="match status" value="1"/>
</dbReference>
<keyword evidence="4 6" id="KW-1133">Transmembrane helix</keyword>
<feature type="domain" description="Major facilitator superfamily (MFS) profile" evidence="7">
    <location>
        <begin position="19"/>
        <end position="531"/>
    </location>
</feature>
<reference evidence="9" key="1">
    <citation type="journal article" date="2019" name="Int. J. Syst. Evol. Microbiol.">
        <title>The Global Catalogue of Microorganisms (GCM) 10K type strain sequencing project: providing services to taxonomists for standard genome sequencing and annotation.</title>
        <authorList>
            <consortium name="The Broad Institute Genomics Platform"/>
            <consortium name="The Broad Institute Genome Sequencing Center for Infectious Disease"/>
            <person name="Wu L."/>
            <person name="Ma J."/>
        </authorList>
    </citation>
    <scope>NUCLEOTIDE SEQUENCE [LARGE SCALE GENOMIC DNA]</scope>
    <source>
        <strain evidence="9">JCM 18302</strain>
    </source>
</reference>
<dbReference type="EMBL" id="BAABJO010000003">
    <property type="protein sequence ID" value="GAA5112862.1"/>
    <property type="molecule type" value="Genomic_DNA"/>
</dbReference>
<feature type="transmembrane region" description="Helical" evidence="6">
    <location>
        <begin position="289"/>
        <end position="312"/>
    </location>
</feature>
<dbReference type="Gene3D" id="1.20.1720.10">
    <property type="entry name" value="Multidrug resistance protein D"/>
    <property type="match status" value="1"/>
</dbReference>
<evidence type="ECO:0000256" key="6">
    <source>
        <dbReference type="SAM" id="Phobius"/>
    </source>
</evidence>
<evidence type="ECO:0000256" key="5">
    <source>
        <dbReference type="ARBA" id="ARBA00023136"/>
    </source>
</evidence>
<protein>
    <submittedName>
        <fullName evidence="8">MFS transporter</fullName>
    </submittedName>
</protein>
<evidence type="ECO:0000313" key="8">
    <source>
        <dbReference type="EMBL" id="GAA5112862.1"/>
    </source>
</evidence>
<feature type="transmembrane region" description="Helical" evidence="6">
    <location>
        <begin position="20"/>
        <end position="41"/>
    </location>
</feature>
<feature type="transmembrane region" description="Helical" evidence="6">
    <location>
        <begin position="324"/>
        <end position="346"/>
    </location>
</feature>
<feature type="transmembrane region" description="Helical" evidence="6">
    <location>
        <begin position="425"/>
        <end position="451"/>
    </location>
</feature>
<feature type="transmembrane region" description="Helical" evidence="6">
    <location>
        <begin position="202"/>
        <end position="222"/>
    </location>
</feature>
<evidence type="ECO:0000256" key="4">
    <source>
        <dbReference type="ARBA" id="ARBA00022989"/>
    </source>
</evidence>
<dbReference type="Pfam" id="PF07690">
    <property type="entry name" value="MFS_1"/>
    <property type="match status" value="1"/>
</dbReference>
<dbReference type="InterPro" id="IPR011701">
    <property type="entry name" value="MFS"/>
</dbReference>
<dbReference type="SUPFAM" id="SSF103473">
    <property type="entry name" value="MFS general substrate transporter"/>
    <property type="match status" value="2"/>
</dbReference>
<keyword evidence="3 6" id="KW-0812">Transmembrane</keyword>
<feature type="transmembrane region" description="Helical" evidence="6">
    <location>
        <begin position="144"/>
        <end position="167"/>
    </location>
</feature>
<dbReference type="RefSeq" id="WP_345603320.1">
    <property type="nucleotide sequence ID" value="NZ_BAABJO010000003.1"/>
</dbReference>
<dbReference type="PROSITE" id="PS50850">
    <property type="entry name" value="MFS"/>
    <property type="match status" value="1"/>
</dbReference>
<feature type="transmembrane region" description="Helical" evidence="6">
    <location>
        <begin position="242"/>
        <end position="264"/>
    </location>
</feature>
<gene>
    <name evidence="8" type="ORF">GCM10023320_07640</name>
</gene>
<sequence>MKPASHAGVPRPSHGPWLPLVVIVLAQLQMAINISALPVSLGPISEDLDAPATATATALLLYSLFVAAFVMLGAKIGKLAGERLVFQAGVVVHGGAMALMATSTDAGTMNTAQAIAGLAASAIVPTLVVLIAANYHGRQQETALGVLAGIPAVASAITFVIAGFLATALSWRYSYWLVVLLAVVVLILSYRLTPIPRQRGITIDVVGVALSAAAIALILFGFNNLQTWGPLVAEEAAPFSVLGVSPAPLLILLGIVLGQAFFAWSKRRIAVDEQPLLAMEVLDSDEEKSAVIAFLVAGSLGLAVGFLIPLYVQIVQDRTPMFSAVAILPYAGAVALAGVISVRLYGRLSPRRLGVASFILIAIGLVVVAFTVGNDWGTVAVILGLLLVGIGEGTLLTLLFNVLVSASPKRLAGDVGALRGVANNVSNAIGAAFASVIAVGLLGMLLASAFARSELPPELETTALFDQVDFVTNHELSSVLGATSATPEQVERAVAINEDARLRALQASFLIVAGISLLSIFPAARLPRYAPGELSAEDIVREATL</sequence>
<comment type="caution">
    <text evidence="8">The sequence shown here is derived from an EMBL/GenBank/DDBJ whole genome shotgun (WGS) entry which is preliminary data.</text>
</comment>
<feature type="transmembrane region" description="Helical" evidence="6">
    <location>
        <begin position="114"/>
        <end position="132"/>
    </location>
</feature>
<evidence type="ECO:0000259" key="7">
    <source>
        <dbReference type="PROSITE" id="PS50850"/>
    </source>
</evidence>
<dbReference type="CDD" id="cd17321">
    <property type="entry name" value="MFS_MMR_MDR_like"/>
    <property type="match status" value="1"/>
</dbReference>
<feature type="transmembrane region" description="Helical" evidence="6">
    <location>
        <begin position="173"/>
        <end position="190"/>
    </location>
</feature>
<evidence type="ECO:0000256" key="3">
    <source>
        <dbReference type="ARBA" id="ARBA00022692"/>
    </source>
</evidence>
<feature type="transmembrane region" description="Helical" evidence="6">
    <location>
        <begin position="84"/>
        <end position="102"/>
    </location>
</feature>
<keyword evidence="2" id="KW-0813">Transport</keyword>
<proteinExistence type="predicted"/>
<dbReference type="Proteomes" id="UP001500804">
    <property type="component" value="Unassembled WGS sequence"/>
</dbReference>
<dbReference type="Gene3D" id="1.20.1250.20">
    <property type="entry name" value="MFS general substrate transporter like domains"/>
    <property type="match status" value="1"/>
</dbReference>
<comment type="subcellular location">
    <subcellularLocation>
        <location evidence="1">Cell membrane</location>
        <topology evidence="1">Multi-pass membrane protein</topology>
    </subcellularLocation>
</comment>
<evidence type="ECO:0000256" key="1">
    <source>
        <dbReference type="ARBA" id="ARBA00004651"/>
    </source>
</evidence>
<keyword evidence="5 6" id="KW-0472">Membrane</keyword>
<name>A0ABP9N9Z1_9PSEU</name>
<dbReference type="InterPro" id="IPR020846">
    <property type="entry name" value="MFS_dom"/>
</dbReference>
<dbReference type="InterPro" id="IPR036259">
    <property type="entry name" value="MFS_trans_sf"/>
</dbReference>